<accession>A0A941CNS0</accession>
<name>A0A941CNS0_9CLOT</name>
<evidence type="ECO:0000313" key="2">
    <source>
        <dbReference type="Proteomes" id="UP000675379"/>
    </source>
</evidence>
<keyword evidence="2" id="KW-1185">Reference proteome</keyword>
<evidence type="ECO:0000313" key="1">
    <source>
        <dbReference type="EMBL" id="MBR0576110.1"/>
    </source>
</evidence>
<dbReference type="SUPFAM" id="SSF46689">
    <property type="entry name" value="Homeodomain-like"/>
    <property type="match status" value="1"/>
</dbReference>
<comment type="caution">
    <text evidence="1">The sequence shown here is derived from an EMBL/GenBank/DDBJ whole genome shotgun (WGS) entry which is preliminary data.</text>
</comment>
<gene>
    <name evidence="1" type="ORF">KCG48_07115</name>
</gene>
<dbReference type="InterPro" id="IPR009057">
    <property type="entry name" value="Homeodomain-like_sf"/>
</dbReference>
<dbReference type="RefSeq" id="WP_211800891.1">
    <property type="nucleotide sequence ID" value="NZ_JAGSCS010000007.1"/>
</dbReference>
<dbReference type="Proteomes" id="UP000675379">
    <property type="component" value="Unassembled WGS sequence"/>
</dbReference>
<reference evidence="1" key="1">
    <citation type="submission" date="2021-04" db="EMBL/GenBank/DDBJ databases">
        <title>Proteiniclasticum sedimins sp. nov., an obligate anaerobic bacterium isolated from anaerobic sludge.</title>
        <authorList>
            <person name="Liu J."/>
        </authorList>
    </citation>
    <scope>NUCLEOTIDE SEQUENCE</scope>
    <source>
        <strain evidence="1">BAD-10</strain>
    </source>
</reference>
<protein>
    <submittedName>
        <fullName evidence="1">Helix-turn-helix domain containing protein</fullName>
    </submittedName>
</protein>
<proteinExistence type="predicted"/>
<sequence length="328" mass="38306">MDPKEKQNILAHGQKHGITRTCEKFGISRTLYYRWLRRYERGGMEGLSSQRNVQPPKNRTPKELEDKLLKLIRTYPALGPREIKYLLEEINIHLSESAVYNIMKRLSLSRREQRMAFSRKKLRQSSPGTLPFQGSASGECWFFFITSCGHWKEERPLYIYSIIDYQSRIACSRLYEKLSMDCFEDLLTAAALPVAQNLNFQTRYLCFLEDANLQCKNKSLFEEKVHEILLTSGFDPELHFMESDALPKEIQSLRENYTKVCLSGLIPLLSKGEPLALLKITLQREIRTYNLSHKTRYGDLLLSPLEFHRSFAGEGTILPLWAYMDREY</sequence>
<dbReference type="Pfam" id="PF13565">
    <property type="entry name" value="HTH_32"/>
    <property type="match status" value="1"/>
</dbReference>
<organism evidence="1 2">
    <name type="scientific">Proteiniclasticum sediminis</name>
    <dbReference type="NCBI Taxonomy" id="2804028"/>
    <lineage>
        <taxon>Bacteria</taxon>
        <taxon>Bacillati</taxon>
        <taxon>Bacillota</taxon>
        <taxon>Clostridia</taxon>
        <taxon>Eubacteriales</taxon>
        <taxon>Clostridiaceae</taxon>
        <taxon>Proteiniclasticum</taxon>
    </lineage>
</organism>
<dbReference type="AlphaFoldDB" id="A0A941CNS0"/>
<dbReference type="EMBL" id="JAGSCS010000007">
    <property type="protein sequence ID" value="MBR0576110.1"/>
    <property type="molecule type" value="Genomic_DNA"/>
</dbReference>